<evidence type="ECO:0000313" key="3">
    <source>
        <dbReference type="EMBL" id="CAH3146340.1"/>
    </source>
</evidence>
<proteinExistence type="inferred from homology"/>
<organism evidence="3 4">
    <name type="scientific">Pocillopora meandrina</name>
    <dbReference type="NCBI Taxonomy" id="46732"/>
    <lineage>
        <taxon>Eukaryota</taxon>
        <taxon>Metazoa</taxon>
        <taxon>Cnidaria</taxon>
        <taxon>Anthozoa</taxon>
        <taxon>Hexacorallia</taxon>
        <taxon>Scleractinia</taxon>
        <taxon>Astrocoeniina</taxon>
        <taxon>Pocilloporidae</taxon>
        <taxon>Pocillopora</taxon>
    </lineage>
</organism>
<evidence type="ECO:0000313" key="4">
    <source>
        <dbReference type="Proteomes" id="UP001159428"/>
    </source>
</evidence>
<gene>
    <name evidence="3" type="ORF">PMEA_00022943</name>
</gene>
<comment type="caution">
    <text evidence="3">The sequence shown here is derived from an EMBL/GenBank/DDBJ whole genome shotgun (WGS) entry which is preliminary data.</text>
</comment>
<name>A0AAU9XFS3_9CNID</name>
<keyword evidence="4" id="KW-1185">Reference proteome</keyword>
<dbReference type="EMBL" id="CALNXJ010000041">
    <property type="protein sequence ID" value="CAH3146340.1"/>
    <property type="molecule type" value="Genomic_DNA"/>
</dbReference>
<dbReference type="Pfam" id="PF13472">
    <property type="entry name" value="Lipase_GDSL_2"/>
    <property type="match status" value="1"/>
</dbReference>
<dbReference type="InterPro" id="IPR013830">
    <property type="entry name" value="SGNH_hydro"/>
</dbReference>
<protein>
    <recommendedName>
        <fullName evidence="2">SGNH hydrolase-type esterase domain-containing protein</fullName>
    </recommendedName>
</protein>
<accession>A0AAU9XFS3</accession>
<reference evidence="3 4" key="1">
    <citation type="submission" date="2022-05" db="EMBL/GenBank/DDBJ databases">
        <authorList>
            <consortium name="Genoscope - CEA"/>
            <person name="William W."/>
        </authorList>
    </citation>
    <scope>NUCLEOTIDE SEQUENCE [LARGE SCALE GENOMIC DNA]</scope>
</reference>
<dbReference type="AlphaFoldDB" id="A0AAU9XFS3"/>
<sequence>MSNPATLPTPVKDVQGDNRWMSMHERFLHDGKFSPCNVLFIGDSLIRNMKETEAWDTYFAPLNSLNFGIGGDCTEHVLWRIENGELDNINPKVVVLLIGTNNHHSTADQVVEGIESVVWSITSKLPSAKIIVLGLLPRGKQPNPLREKHFQVNHSLKELIEAIPNSLYLDSDPGFVRSDGVISHEDMFDYLHMTRKGYKKFCKHISEVIVKFLKY</sequence>
<dbReference type="PANTHER" id="PTHR11852">
    <property type="entry name" value="PLATELET-ACTIVATING FACTOR ACETYLHYDROLASE"/>
    <property type="match status" value="1"/>
</dbReference>
<feature type="domain" description="SGNH hydrolase-type esterase" evidence="2">
    <location>
        <begin position="40"/>
        <end position="199"/>
    </location>
</feature>
<evidence type="ECO:0000259" key="2">
    <source>
        <dbReference type="Pfam" id="PF13472"/>
    </source>
</evidence>
<dbReference type="Gene3D" id="3.40.50.1110">
    <property type="entry name" value="SGNH hydrolase"/>
    <property type="match status" value="1"/>
</dbReference>
<comment type="similarity">
    <text evidence="1">Belongs to the 'GDSL' lipolytic enzyme family. Platelet-activating factor acetylhydrolase IB beta/gamma subunits subfamily.</text>
</comment>
<dbReference type="Proteomes" id="UP001159428">
    <property type="component" value="Unassembled WGS sequence"/>
</dbReference>
<dbReference type="PANTHER" id="PTHR11852:SF0">
    <property type="entry name" value="PLATELET-ACTIVATING FACTOR ACETYLHYDROLASE IB SUBUNIT BETA HOMOLOG"/>
    <property type="match status" value="1"/>
</dbReference>
<evidence type="ECO:0000256" key="1">
    <source>
        <dbReference type="ARBA" id="ARBA00038184"/>
    </source>
</evidence>
<dbReference type="CDD" id="cd01820">
    <property type="entry name" value="PAF_acetylesterase_like"/>
    <property type="match status" value="1"/>
</dbReference>
<dbReference type="InterPro" id="IPR036514">
    <property type="entry name" value="SGNH_hydro_sf"/>
</dbReference>
<dbReference type="SUPFAM" id="SSF52266">
    <property type="entry name" value="SGNH hydrolase"/>
    <property type="match status" value="1"/>
</dbReference>